<dbReference type="EMBL" id="CM043030">
    <property type="protein sequence ID" value="KAI4585288.1"/>
    <property type="molecule type" value="Genomic_DNA"/>
</dbReference>
<comment type="caution">
    <text evidence="1">The sequence shown here is derived from an EMBL/GenBank/DDBJ whole genome shotgun (WGS) entry which is preliminary data.</text>
</comment>
<evidence type="ECO:0000313" key="2">
    <source>
        <dbReference type="Proteomes" id="UP001057279"/>
    </source>
</evidence>
<name>A0ACB9V632_9CETA</name>
<accession>A0ACB9V632</accession>
<evidence type="ECO:0000313" key="1">
    <source>
        <dbReference type="EMBL" id="KAI4585288.1"/>
    </source>
</evidence>
<gene>
    <name evidence="1" type="ORF">MJG53_006822</name>
</gene>
<proteinExistence type="predicted"/>
<keyword evidence="2" id="KW-1185">Reference proteome</keyword>
<dbReference type="Proteomes" id="UP001057279">
    <property type="component" value="Linkage Group LG05"/>
</dbReference>
<reference evidence="1" key="1">
    <citation type="submission" date="2022-03" db="EMBL/GenBank/DDBJ databases">
        <title>Genomic analyses of argali, domestic sheep and their hybrids provide insights into chromosomal evolution, heterosis and genetic basis of agronomic traits.</title>
        <authorList>
            <person name="Li M."/>
        </authorList>
    </citation>
    <scope>NUCLEOTIDE SEQUENCE</scope>
    <source>
        <strain evidence="1">F1 hybrid</strain>
    </source>
</reference>
<sequence length="193" mass="21948">MTFCAVPFHSGKGQSLPPNSERIESRSCFVKGVFPVRAAEKPKQHLIYRQARQLLGGQRELCDLQLRHLESQLPYSGVRKTCFVELSHQMFTDENATSILSAPGVEVKHGSAVTTAEWSGLESRNTLTPERRQSDLRSQRSSIIMNEKANGMPNPSWLDVWLKLITDERPWYEHLTERQSAAHADWMDDQDVA</sequence>
<organism evidence="1 2">
    <name type="scientific">Ovis ammon polii x Ovis aries</name>
    <dbReference type="NCBI Taxonomy" id="2918886"/>
    <lineage>
        <taxon>Eukaryota</taxon>
        <taxon>Metazoa</taxon>
        <taxon>Chordata</taxon>
        <taxon>Craniata</taxon>
        <taxon>Vertebrata</taxon>
        <taxon>Euteleostomi</taxon>
        <taxon>Mammalia</taxon>
        <taxon>Eutheria</taxon>
        <taxon>Laurasiatheria</taxon>
        <taxon>Artiodactyla</taxon>
        <taxon>Ruminantia</taxon>
        <taxon>Pecora</taxon>
        <taxon>Bovidae</taxon>
        <taxon>Caprinae</taxon>
        <taxon>Ovis</taxon>
    </lineage>
</organism>
<protein>
    <submittedName>
        <fullName evidence="1">Uncharacterized protein</fullName>
    </submittedName>
</protein>